<comment type="caution">
    <text evidence="1">The sequence shown here is derived from an EMBL/GenBank/DDBJ whole genome shotgun (WGS) entry which is preliminary data.</text>
</comment>
<dbReference type="AlphaFoldDB" id="A0A2P4XNM6"/>
<gene>
    <name evidence="1" type="ORF">PHPALM_16906</name>
</gene>
<name>A0A2P4XNM6_9STRA</name>
<evidence type="ECO:0000313" key="2">
    <source>
        <dbReference type="Proteomes" id="UP000237271"/>
    </source>
</evidence>
<organism evidence="1 2">
    <name type="scientific">Phytophthora palmivora</name>
    <dbReference type="NCBI Taxonomy" id="4796"/>
    <lineage>
        <taxon>Eukaryota</taxon>
        <taxon>Sar</taxon>
        <taxon>Stramenopiles</taxon>
        <taxon>Oomycota</taxon>
        <taxon>Peronosporomycetes</taxon>
        <taxon>Peronosporales</taxon>
        <taxon>Peronosporaceae</taxon>
        <taxon>Phytophthora</taxon>
    </lineage>
</organism>
<accession>A0A2P4XNM6</accession>
<dbReference type="Proteomes" id="UP000237271">
    <property type="component" value="Unassembled WGS sequence"/>
</dbReference>
<reference evidence="1 2" key="1">
    <citation type="journal article" date="2017" name="Genome Biol. Evol.">
        <title>Phytophthora megakarya and P. palmivora, closely related causal agents of cacao black pod rot, underwent increases in genome sizes and gene numbers by different mechanisms.</title>
        <authorList>
            <person name="Ali S.S."/>
            <person name="Shao J."/>
            <person name="Lary D.J."/>
            <person name="Kronmiller B."/>
            <person name="Shen D."/>
            <person name="Strem M.D."/>
            <person name="Amoako-Attah I."/>
            <person name="Akrofi A.Y."/>
            <person name="Begoude B.A."/>
            <person name="Ten Hoopen G.M."/>
            <person name="Coulibaly K."/>
            <person name="Kebe B.I."/>
            <person name="Melnick R.L."/>
            <person name="Guiltinan M.J."/>
            <person name="Tyler B.M."/>
            <person name="Meinhardt L.W."/>
            <person name="Bailey B.A."/>
        </authorList>
    </citation>
    <scope>NUCLEOTIDE SEQUENCE [LARGE SCALE GENOMIC DNA]</scope>
    <source>
        <strain evidence="2">sbr112.9</strain>
    </source>
</reference>
<protein>
    <submittedName>
        <fullName evidence="1">Uncharacterized protein</fullName>
    </submittedName>
</protein>
<sequence length="278" mass="31449">MERLWCTPAGTTLALDSYTSTLPLHVKRKNNISVCEWQDDHVTRGELNIASQKHTMRTIYTECTSSRSLKVCESVVAGTDCELNGIASVFVEGIHIMENPAVDSPREAYLYVEMKQYLEIKLPEDSTIFPFMMAFIGGPLPTQEQSSETRSSTDVLIFCDTEECVDNNGHYSPSIEDGYDIQLLRVGLTRYGLLEAYLAVQCGPRPTTVLHVDSIHNTVNTRYFVFILGISDPSDFHGLLLFISKTHTRYCLMFGRYQTGSARAVCRYFLTKLYYDGR</sequence>
<evidence type="ECO:0000313" key="1">
    <source>
        <dbReference type="EMBL" id="POM67134.1"/>
    </source>
</evidence>
<dbReference type="EMBL" id="NCKW01009470">
    <property type="protein sequence ID" value="POM67134.1"/>
    <property type="molecule type" value="Genomic_DNA"/>
</dbReference>
<proteinExistence type="predicted"/>
<keyword evidence="2" id="KW-1185">Reference proteome</keyword>